<accession>A0ABS3DP66</accession>
<feature type="signal peptide" evidence="2">
    <location>
        <begin position="1"/>
        <end position="22"/>
    </location>
</feature>
<keyword evidence="4" id="KW-1185">Reference proteome</keyword>
<dbReference type="EMBL" id="JAFIMU010000017">
    <property type="protein sequence ID" value="MBN8233125.1"/>
    <property type="molecule type" value="Genomic_DNA"/>
</dbReference>
<sequence length="190" mass="19047">MKRSRWGVVLGTSCALMIAACGAGPEDVPESSEGTESVKMSISLAGDACGVTSAAATVSASDLPPSNPQSLYVGNGYIEGYLSNIPVGPRRVVEVKAYNAVGREVYAGATAVDVYQGSVSYAQLQLKRNPQNCPGTGTGDIYIIGTLEGTGPGPSQDAGTSDGGPVWDAGSAYDAGPGPSYDGGGAYDAG</sequence>
<name>A0ABS3DP66_9BACT</name>
<feature type="region of interest" description="Disordered" evidence="1">
    <location>
        <begin position="147"/>
        <end position="190"/>
    </location>
</feature>
<reference evidence="3 4" key="1">
    <citation type="submission" date="2021-02" db="EMBL/GenBank/DDBJ databases">
        <title>De Novo genome assembly of isolated myxobacteria.</title>
        <authorList>
            <person name="Stevens D.C."/>
        </authorList>
    </citation>
    <scope>NUCLEOTIDE SEQUENCE [LARGE SCALE GENOMIC DNA]</scope>
    <source>
        <strain evidence="3 4">ATCC 29039</strain>
    </source>
</reference>
<dbReference type="RefSeq" id="WP_207057665.1">
    <property type="nucleotide sequence ID" value="NZ_JAFIMU010000017.1"/>
</dbReference>
<dbReference type="PROSITE" id="PS51257">
    <property type="entry name" value="PROKAR_LIPOPROTEIN"/>
    <property type="match status" value="1"/>
</dbReference>
<evidence type="ECO:0000256" key="2">
    <source>
        <dbReference type="SAM" id="SignalP"/>
    </source>
</evidence>
<organism evidence="3 4">
    <name type="scientific">Corallococcus macrosporus</name>
    <dbReference type="NCBI Taxonomy" id="35"/>
    <lineage>
        <taxon>Bacteria</taxon>
        <taxon>Pseudomonadati</taxon>
        <taxon>Myxococcota</taxon>
        <taxon>Myxococcia</taxon>
        <taxon>Myxococcales</taxon>
        <taxon>Cystobacterineae</taxon>
        <taxon>Myxococcaceae</taxon>
        <taxon>Corallococcus</taxon>
    </lineage>
</organism>
<comment type="caution">
    <text evidence="3">The sequence shown here is derived from an EMBL/GenBank/DDBJ whole genome shotgun (WGS) entry which is preliminary data.</text>
</comment>
<feature type="chain" id="PRO_5046897376" description="Lipoprotein" evidence="2">
    <location>
        <begin position="23"/>
        <end position="190"/>
    </location>
</feature>
<evidence type="ECO:0000313" key="3">
    <source>
        <dbReference type="EMBL" id="MBN8233125.1"/>
    </source>
</evidence>
<feature type="compositionally biased region" description="Gly residues" evidence="1">
    <location>
        <begin position="181"/>
        <end position="190"/>
    </location>
</feature>
<evidence type="ECO:0000256" key="1">
    <source>
        <dbReference type="SAM" id="MobiDB-lite"/>
    </source>
</evidence>
<protein>
    <recommendedName>
        <fullName evidence="5">Lipoprotein</fullName>
    </recommendedName>
</protein>
<proteinExistence type="predicted"/>
<dbReference type="Proteomes" id="UP000664052">
    <property type="component" value="Unassembled WGS sequence"/>
</dbReference>
<evidence type="ECO:0008006" key="5">
    <source>
        <dbReference type="Google" id="ProtNLM"/>
    </source>
</evidence>
<evidence type="ECO:0000313" key="4">
    <source>
        <dbReference type="Proteomes" id="UP000664052"/>
    </source>
</evidence>
<gene>
    <name evidence="3" type="ORF">JYK02_36985</name>
</gene>
<keyword evidence="2" id="KW-0732">Signal</keyword>